<dbReference type="SUPFAM" id="SSF52833">
    <property type="entry name" value="Thioredoxin-like"/>
    <property type="match status" value="1"/>
</dbReference>
<evidence type="ECO:0000313" key="2">
    <source>
        <dbReference type="EMBL" id="MEK8089346.1"/>
    </source>
</evidence>
<protein>
    <submittedName>
        <fullName evidence="2">Glutathione S-transferase N-terminal domain-containing protein</fullName>
    </submittedName>
</protein>
<name>A0ABU9D726_9PROT</name>
<proteinExistence type="predicted"/>
<evidence type="ECO:0000259" key="1">
    <source>
        <dbReference type="PROSITE" id="PS50404"/>
    </source>
</evidence>
<gene>
    <name evidence="2" type="ORF">WOB96_06155</name>
</gene>
<dbReference type="RefSeq" id="WP_341370405.1">
    <property type="nucleotide sequence ID" value="NZ_JBBPCO010000005.1"/>
</dbReference>
<dbReference type="Proteomes" id="UP001446205">
    <property type="component" value="Unassembled WGS sequence"/>
</dbReference>
<reference evidence="2 3" key="1">
    <citation type="submission" date="2024-04" db="EMBL/GenBank/DDBJ databases">
        <authorList>
            <person name="Abashina T."/>
            <person name="Shaikin A."/>
        </authorList>
    </citation>
    <scope>NUCLEOTIDE SEQUENCE [LARGE SCALE GENOMIC DNA]</scope>
    <source>
        <strain evidence="2 3">AAFK</strain>
    </source>
</reference>
<evidence type="ECO:0000313" key="3">
    <source>
        <dbReference type="Proteomes" id="UP001446205"/>
    </source>
</evidence>
<dbReference type="EMBL" id="JBBPCO010000005">
    <property type="protein sequence ID" value="MEK8089346.1"/>
    <property type="molecule type" value="Genomic_DNA"/>
</dbReference>
<sequence length="227" mass="25658">MSGITLYHHWSSPDCMRLRLALGAKGLAYESRPLAYTDFGTPLDLGYDRVLPILEWPDGSRDNQSLTLLLELERRHPEPALLDGLVDAAEWQAFLDWHARLAPLLERLIAPVRPGFAEIGGDVEALALYKAECERHFGQIPEALSNDRYDGYRQLEQLGQLRALSSQLARKRFYAGQLSLIDILLTADFQLLRLLDGVTLPLDLMYYFQRVAEACHEDLDAGLQHAT</sequence>
<dbReference type="InterPro" id="IPR004045">
    <property type="entry name" value="Glutathione_S-Trfase_N"/>
</dbReference>
<dbReference type="PROSITE" id="PS50404">
    <property type="entry name" value="GST_NTER"/>
    <property type="match status" value="1"/>
</dbReference>
<accession>A0ABU9D726</accession>
<dbReference type="InterPro" id="IPR007494">
    <property type="entry name" value="Glutaredoxin2_C"/>
</dbReference>
<organism evidence="2 3">
    <name type="scientific">Thermithiobacillus plumbiphilus</name>
    <dbReference type="NCBI Taxonomy" id="1729899"/>
    <lineage>
        <taxon>Bacteria</taxon>
        <taxon>Pseudomonadati</taxon>
        <taxon>Pseudomonadota</taxon>
        <taxon>Acidithiobacillia</taxon>
        <taxon>Acidithiobacillales</taxon>
        <taxon>Thermithiobacillaceae</taxon>
        <taxon>Thermithiobacillus</taxon>
    </lineage>
</organism>
<feature type="domain" description="GST N-terminal" evidence="1">
    <location>
        <begin position="2"/>
        <end position="80"/>
    </location>
</feature>
<dbReference type="Pfam" id="PF04399">
    <property type="entry name" value="Glutaredoxin2_C"/>
    <property type="match status" value="1"/>
</dbReference>
<dbReference type="InterPro" id="IPR036249">
    <property type="entry name" value="Thioredoxin-like_sf"/>
</dbReference>
<dbReference type="Pfam" id="PF13417">
    <property type="entry name" value="GST_N_3"/>
    <property type="match status" value="1"/>
</dbReference>
<comment type="caution">
    <text evidence="2">The sequence shown here is derived from an EMBL/GenBank/DDBJ whole genome shotgun (WGS) entry which is preliminary data.</text>
</comment>
<keyword evidence="3" id="KW-1185">Reference proteome</keyword>
<dbReference type="Gene3D" id="3.40.30.10">
    <property type="entry name" value="Glutaredoxin"/>
    <property type="match status" value="1"/>
</dbReference>